<accession>A0A7W7CA05</accession>
<comment type="caution">
    <text evidence="4">The sequence shown here is derived from an EMBL/GenBank/DDBJ whole genome shotgun (WGS) entry which is preliminary data.</text>
</comment>
<evidence type="ECO:0000313" key="4">
    <source>
        <dbReference type="EMBL" id="MBB4676081.1"/>
    </source>
</evidence>
<dbReference type="AlphaFoldDB" id="A0A7W7CA05"/>
<protein>
    <recommendedName>
        <fullName evidence="3">Cyanobacterial TRADD-N associated 2 transmembrane domain-containing protein</fullName>
    </recommendedName>
</protein>
<keyword evidence="2" id="KW-0812">Transmembrane</keyword>
<evidence type="ECO:0000313" key="5">
    <source>
        <dbReference type="Proteomes" id="UP000533598"/>
    </source>
</evidence>
<sequence>MDSWVAVAGLLFFVVGVAGALLPSVSVLRHQLRTRRRGRSPVRELAEGVAAGLRREPAPAQPSEPDPDPGPEPDPAAGVRRPEADFTARQLQLYADYHETALTESSLSFRLAAGAAGVGFMVILASVGLLVFQGGDAAWLGTASGVVCEAVAALFLSEARSTRERAARMFDLLNAEVVRSAHTMRAVEMATALRDDREREQLLAAIALKLMDAAPLPQTPAPAEEPAAP</sequence>
<feature type="domain" description="Cyanobacterial TRADD-N associated 2 transmembrane" evidence="3">
    <location>
        <begin position="101"/>
        <end position="166"/>
    </location>
</feature>
<feature type="transmembrane region" description="Helical" evidence="2">
    <location>
        <begin position="138"/>
        <end position="156"/>
    </location>
</feature>
<organism evidence="4 5">
    <name type="scientific">Crossiella cryophila</name>
    <dbReference type="NCBI Taxonomy" id="43355"/>
    <lineage>
        <taxon>Bacteria</taxon>
        <taxon>Bacillati</taxon>
        <taxon>Actinomycetota</taxon>
        <taxon>Actinomycetes</taxon>
        <taxon>Pseudonocardiales</taxon>
        <taxon>Pseudonocardiaceae</taxon>
        <taxon>Crossiella</taxon>
    </lineage>
</organism>
<feature type="transmembrane region" description="Helical" evidence="2">
    <location>
        <begin position="6"/>
        <end position="28"/>
    </location>
</feature>
<dbReference type="EMBL" id="JACHMH010000001">
    <property type="protein sequence ID" value="MBB4676081.1"/>
    <property type="molecule type" value="Genomic_DNA"/>
</dbReference>
<dbReference type="InterPro" id="IPR048567">
    <property type="entry name" value="CyanoTRADDas_TM"/>
</dbReference>
<keyword evidence="2" id="KW-0472">Membrane</keyword>
<feature type="transmembrane region" description="Helical" evidence="2">
    <location>
        <begin position="111"/>
        <end position="132"/>
    </location>
</feature>
<proteinExistence type="predicted"/>
<gene>
    <name evidence="4" type="ORF">HNR67_002199</name>
</gene>
<keyword evidence="5" id="KW-1185">Reference proteome</keyword>
<reference evidence="4 5" key="1">
    <citation type="submission" date="2020-08" db="EMBL/GenBank/DDBJ databases">
        <title>Sequencing the genomes of 1000 actinobacteria strains.</title>
        <authorList>
            <person name="Klenk H.-P."/>
        </authorList>
    </citation>
    <scope>NUCLEOTIDE SEQUENCE [LARGE SCALE GENOMIC DNA]</scope>
    <source>
        <strain evidence="4 5">DSM 44230</strain>
    </source>
</reference>
<evidence type="ECO:0000256" key="1">
    <source>
        <dbReference type="SAM" id="MobiDB-lite"/>
    </source>
</evidence>
<keyword evidence="2" id="KW-1133">Transmembrane helix</keyword>
<feature type="region of interest" description="Disordered" evidence="1">
    <location>
        <begin position="39"/>
        <end position="81"/>
    </location>
</feature>
<dbReference type="Pfam" id="PF20712">
    <property type="entry name" value="CyanoTRADDas_TM"/>
    <property type="match status" value="1"/>
</dbReference>
<evidence type="ECO:0000259" key="3">
    <source>
        <dbReference type="Pfam" id="PF20712"/>
    </source>
</evidence>
<dbReference type="RefSeq" id="WP_185001946.1">
    <property type="nucleotide sequence ID" value="NZ_BAAAUI010000016.1"/>
</dbReference>
<dbReference type="Proteomes" id="UP000533598">
    <property type="component" value="Unassembled WGS sequence"/>
</dbReference>
<evidence type="ECO:0000256" key="2">
    <source>
        <dbReference type="SAM" id="Phobius"/>
    </source>
</evidence>
<name>A0A7W7CA05_9PSEU</name>